<dbReference type="AlphaFoldDB" id="A0A3M2LX44"/>
<dbReference type="Proteomes" id="UP000282674">
    <property type="component" value="Unassembled WGS sequence"/>
</dbReference>
<organism evidence="2 3">
    <name type="scientific">Actinomadura harenae</name>
    <dbReference type="NCBI Taxonomy" id="2483351"/>
    <lineage>
        <taxon>Bacteria</taxon>
        <taxon>Bacillati</taxon>
        <taxon>Actinomycetota</taxon>
        <taxon>Actinomycetes</taxon>
        <taxon>Streptosporangiales</taxon>
        <taxon>Thermomonosporaceae</taxon>
        <taxon>Actinomadura</taxon>
    </lineage>
</organism>
<keyword evidence="1" id="KW-0732">Signal</keyword>
<feature type="signal peptide" evidence="1">
    <location>
        <begin position="1"/>
        <end position="26"/>
    </location>
</feature>
<feature type="chain" id="PRO_5017959294" evidence="1">
    <location>
        <begin position="27"/>
        <end position="122"/>
    </location>
</feature>
<sequence>MPKKVAALAAATIAIAGLAAAPPASASSPKPKTASPSYVRVACYGPFIKWPVKIVHYSWNDQCFQFPHGGGETLHSNDHYDEVWSGGYRITVYYAGRSAHSMNPGERYVVPGGLLQKIVVIG</sequence>
<dbReference type="OrthoDB" id="9794183at2"/>
<proteinExistence type="predicted"/>
<reference evidence="2 3" key="1">
    <citation type="submission" date="2018-10" db="EMBL/GenBank/DDBJ databases">
        <title>Isolation from soil.</title>
        <authorList>
            <person name="Hu J."/>
        </authorList>
    </citation>
    <scope>NUCLEOTIDE SEQUENCE [LARGE SCALE GENOMIC DNA]</scope>
    <source>
        <strain evidence="2 3">NEAU-Ht49</strain>
    </source>
</reference>
<evidence type="ECO:0000313" key="3">
    <source>
        <dbReference type="Proteomes" id="UP000282674"/>
    </source>
</evidence>
<dbReference type="EMBL" id="RFFG01000039">
    <property type="protein sequence ID" value="RMI41782.1"/>
    <property type="molecule type" value="Genomic_DNA"/>
</dbReference>
<dbReference type="RefSeq" id="WP_122196274.1">
    <property type="nucleotide sequence ID" value="NZ_JBHSKC010000023.1"/>
</dbReference>
<evidence type="ECO:0000313" key="2">
    <source>
        <dbReference type="EMBL" id="RMI41782.1"/>
    </source>
</evidence>
<evidence type="ECO:0000256" key="1">
    <source>
        <dbReference type="SAM" id="SignalP"/>
    </source>
</evidence>
<name>A0A3M2LX44_9ACTN</name>
<gene>
    <name evidence="2" type="ORF">EBO15_21800</name>
</gene>
<protein>
    <submittedName>
        <fullName evidence="2">Uncharacterized protein</fullName>
    </submittedName>
</protein>
<comment type="caution">
    <text evidence="2">The sequence shown here is derived from an EMBL/GenBank/DDBJ whole genome shotgun (WGS) entry which is preliminary data.</text>
</comment>
<keyword evidence="3" id="KW-1185">Reference proteome</keyword>
<accession>A0A3M2LX44</accession>